<evidence type="ECO:0000313" key="2">
    <source>
        <dbReference type="Proteomes" id="UP000319836"/>
    </source>
</evidence>
<proteinExistence type="predicted"/>
<dbReference type="GO" id="GO:0006261">
    <property type="term" value="P:DNA-templated DNA replication"/>
    <property type="evidence" value="ECO:0007669"/>
    <property type="project" value="TreeGrafter"/>
</dbReference>
<name>A0A538U0T7_UNCEI</name>
<evidence type="ECO:0008006" key="3">
    <source>
        <dbReference type="Google" id="ProtNLM"/>
    </source>
</evidence>
<dbReference type="Proteomes" id="UP000319836">
    <property type="component" value="Unassembled WGS sequence"/>
</dbReference>
<dbReference type="InterPro" id="IPR027417">
    <property type="entry name" value="P-loop_NTPase"/>
</dbReference>
<protein>
    <recommendedName>
        <fullName evidence="3">AAA family ATPase</fullName>
    </recommendedName>
</protein>
<dbReference type="PANTHER" id="PTHR11669">
    <property type="entry name" value="REPLICATION FACTOR C / DNA POLYMERASE III GAMMA-TAU SUBUNIT"/>
    <property type="match status" value="1"/>
</dbReference>
<dbReference type="SUPFAM" id="SSF52540">
    <property type="entry name" value="P-loop containing nucleoside triphosphate hydrolases"/>
    <property type="match status" value="1"/>
</dbReference>
<accession>A0A538U0T7</accession>
<dbReference type="PANTHER" id="PTHR11669:SF8">
    <property type="entry name" value="DNA POLYMERASE III SUBUNIT DELTA"/>
    <property type="match status" value="1"/>
</dbReference>
<dbReference type="AlphaFoldDB" id="A0A538U0T7"/>
<sequence length="380" mass="41800">MLRAVAIVRLGELLGQENAASFLSGVVRQGRPSTAYLFQGPAGVGKGTAALAFARALLCERNPGARATGEDLFGADQGAATDSAGDACNECPACHKTASLQHPDLKFLFPVSGEERDLDTTIAETVQGVREDPLFVFAYEKAASIRISMTRELLRELSFAPYESARRLVVMRDADRMREDQYSALLKTLEEPGASTVWVLTTSRPPRLPATIRSRCQKVRFAPIAEAGGSLARALSLRETDAAAVRDEALALLQPALRGDATALWRAAQGFMNYGRTGRESLKRMFEMHQLWLRDLLRVQAGMPSDTLAHRDREKELQRQAATITPREIRRRIAVLEEAMQSLDSNVAAELTIFSGIARAAGSRVGEGRWPEHFTARWDY</sequence>
<dbReference type="Pfam" id="PF13177">
    <property type="entry name" value="DNA_pol3_delta2"/>
    <property type="match status" value="1"/>
</dbReference>
<dbReference type="Gene3D" id="3.40.50.300">
    <property type="entry name" value="P-loop containing nucleotide triphosphate hydrolases"/>
    <property type="match status" value="1"/>
</dbReference>
<comment type="caution">
    <text evidence="1">The sequence shown here is derived from an EMBL/GenBank/DDBJ whole genome shotgun (WGS) entry which is preliminary data.</text>
</comment>
<gene>
    <name evidence="1" type="ORF">E6K80_11460</name>
</gene>
<reference evidence="1 2" key="1">
    <citation type="journal article" date="2019" name="Nat. Microbiol.">
        <title>Mediterranean grassland soil C-N compound turnover is dependent on rainfall and depth, and is mediated by genomically divergent microorganisms.</title>
        <authorList>
            <person name="Diamond S."/>
            <person name="Andeer P.F."/>
            <person name="Li Z."/>
            <person name="Crits-Christoph A."/>
            <person name="Burstein D."/>
            <person name="Anantharaman K."/>
            <person name="Lane K.R."/>
            <person name="Thomas B.C."/>
            <person name="Pan C."/>
            <person name="Northen T.R."/>
            <person name="Banfield J.F."/>
        </authorList>
    </citation>
    <scope>NUCLEOTIDE SEQUENCE [LARGE SCALE GENOMIC DNA]</scope>
    <source>
        <strain evidence="1">WS_10</strain>
    </source>
</reference>
<evidence type="ECO:0000313" key="1">
    <source>
        <dbReference type="EMBL" id="TMQ69516.1"/>
    </source>
</evidence>
<dbReference type="InterPro" id="IPR050238">
    <property type="entry name" value="DNA_Rep/Repair_Clamp_Loader"/>
</dbReference>
<organism evidence="1 2">
    <name type="scientific">Eiseniibacteriota bacterium</name>
    <dbReference type="NCBI Taxonomy" id="2212470"/>
    <lineage>
        <taxon>Bacteria</taxon>
        <taxon>Candidatus Eiseniibacteriota</taxon>
    </lineage>
</organism>
<dbReference type="EMBL" id="VBPA01000290">
    <property type="protein sequence ID" value="TMQ69516.1"/>
    <property type="molecule type" value="Genomic_DNA"/>
</dbReference>